<dbReference type="OrthoDB" id="3771823at2759"/>
<reference evidence="3" key="1">
    <citation type="submission" date="2022-10" db="EMBL/GenBank/DDBJ databases">
        <title>Tapping the CABI collections for fungal endophytes: first genome assemblies for Collariella, Neodidymelliopsis, Ascochyta clinopodiicola, Didymella pomorum, Didymosphaeria variabile, Neocosmospora piperis and Neocucurbitaria cava.</title>
        <authorList>
            <person name="Hill R."/>
        </authorList>
    </citation>
    <scope>NUCLEOTIDE SEQUENCE</scope>
    <source>
        <strain evidence="3">IMI 356815</strain>
    </source>
</reference>
<dbReference type="RefSeq" id="XP_056066417.1">
    <property type="nucleotide sequence ID" value="XM_056219290.1"/>
</dbReference>
<dbReference type="AlphaFoldDB" id="A0A9W8XCC8"/>
<keyword evidence="1" id="KW-0472">Membrane</keyword>
<keyword evidence="2" id="KW-0732">Signal</keyword>
<dbReference type="Proteomes" id="UP001140513">
    <property type="component" value="Unassembled WGS sequence"/>
</dbReference>
<evidence type="ECO:0000313" key="4">
    <source>
        <dbReference type="Proteomes" id="UP001140513"/>
    </source>
</evidence>
<dbReference type="GeneID" id="80914078"/>
<evidence type="ECO:0000256" key="2">
    <source>
        <dbReference type="SAM" id="SignalP"/>
    </source>
</evidence>
<evidence type="ECO:0000256" key="1">
    <source>
        <dbReference type="SAM" id="Phobius"/>
    </source>
</evidence>
<keyword evidence="4" id="KW-1185">Reference proteome</keyword>
<keyword evidence="1" id="KW-0812">Transmembrane</keyword>
<keyword evidence="1" id="KW-1133">Transmembrane helix</keyword>
<dbReference type="EMBL" id="JAPEUX010000008">
    <property type="protein sequence ID" value="KAJ4346617.1"/>
    <property type="molecule type" value="Genomic_DNA"/>
</dbReference>
<feature type="chain" id="PRO_5040756914" evidence="2">
    <location>
        <begin position="21"/>
        <end position="316"/>
    </location>
</feature>
<proteinExistence type="predicted"/>
<gene>
    <name evidence="3" type="ORF">N0V89_010548</name>
</gene>
<accession>A0A9W8XCC8</accession>
<sequence>MSLPTSLLLLLASILPTTAASPITPETHILHKRSPSSHNIGIGFAIAISVLTLASLIFYLGVQRGRTGSWFCWRTPIPSLPASPTEKAQPVSTDTLKSRISSPIQMLSSALPELSPLEAQPPFAELSSPAEEKEKPKPKFLELSTTEKGVFEMGQASPRRPPSVATVEEKSFYSSRKSSLSTVYARSVASVKTRGKSVYSTHERPPKVTSWFDRRSWFCRGAMEVEDEEKKIRGWGEDADVEDVGSSVAAPPAAEVKDVGGTVAAPPAAGIAEPLEAHKRQSTMDWSGMEWLTKVYNGRKSRRLSGMRSFYIGDEK</sequence>
<feature type="signal peptide" evidence="2">
    <location>
        <begin position="1"/>
        <end position="20"/>
    </location>
</feature>
<comment type="caution">
    <text evidence="3">The sequence shown here is derived from an EMBL/GenBank/DDBJ whole genome shotgun (WGS) entry which is preliminary data.</text>
</comment>
<protein>
    <submittedName>
        <fullName evidence="3">Uncharacterized protein</fullName>
    </submittedName>
</protein>
<name>A0A9W8XCC8_9PLEO</name>
<organism evidence="3 4">
    <name type="scientific">Didymosphaeria variabile</name>
    <dbReference type="NCBI Taxonomy" id="1932322"/>
    <lineage>
        <taxon>Eukaryota</taxon>
        <taxon>Fungi</taxon>
        <taxon>Dikarya</taxon>
        <taxon>Ascomycota</taxon>
        <taxon>Pezizomycotina</taxon>
        <taxon>Dothideomycetes</taxon>
        <taxon>Pleosporomycetidae</taxon>
        <taxon>Pleosporales</taxon>
        <taxon>Massarineae</taxon>
        <taxon>Didymosphaeriaceae</taxon>
        <taxon>Didymosphaeria</taxon>
    </lineage>
</organism>
<feature type="transmembrane region" description="Helical" evidence="1">
    <location>
        <begin position="40"/>
        <end position="62"/>
    </location>
</feature>
<evidence type="ECO:0000313" key="3">
    <source>
        <dbReference type="EMBL" id="KAJ4346617.1"/>
    </source>
</evidence>